<dbReference type="OrthoDB" id="7867799at2"/>
<organism evidence="1 2">
    <name type="scientific">Poseidonocella pacifica</name>
    <dbReference type="NCBI Taxonomy" id="871651"/>
    <lineage>
        <taxon>Bacteria</taxon>
        <taxon>Pseudomonadati</taxon>
        <taxon>Pseudomonadota</taxon>
        <taxon>Alphaproteobacteria</taxon>
        <taxon>Rhodobacterales</taxon>
        <taxon>Roseobacteraceae</taxon>
        <taxon>Poseidonocella</taxon>
    </lineage>
</organism>
<dbReference type="AlphaFoldDB" id="A0A1I0V940"/>
<keyword evidence="2" id="KW-1185">Reference proteome</keyword>
<sequence length="76" mass="8967">MSNNHINLDFTRQVWRQRIDDYLASHGLGFNTYLAREERLDLIARLDLLPEQELRRIGLDGRQDILPFAFRDLLAA</sequence>
<protein>
    <submittedName>
        <fullName evidence="1">Uncharacterized protein</fullName>
    </submittedName>
</protein>
<evidence type="ECO:0000313" key="1">
    <source>
        <dbReference type="EMBL" id="SFA72762.1"/>
    </source>
</evidence>
<dbReference type="EMBL" id="FOJU01000001">
    <property type="protein sequence ID" value="SFA72762.1"/>
    <property type="molecule type" value="Genomic_DNA"/>
</dbReference>
<name>A0A1I0V940_9RHOB</name>
<reference evidence="1 2" key="1">
    <citation type="submission" date="2016-10" db="EMBL/GenBank/DDBJ databases">
        <authorList>
            <person name="de Groot N.N."/>
        </authorList>
    </citation>
    <scope>NUCLEOTIDE SEQUENCE [LARGE SCALE GENOMIC DNA]</scope>
    <source>
        <strain evidence="1 2">DSM 29316</strain>
    </source>
</reference>
<accession>A0A1I0V940</accession>
<evidence type="ECO:0000313" key="2">
    <source>
        <dbReference type="Proteomes" id="UP000198796"/>
    </source>
</evidence>
<dbReference type="Proteomes" id="UP000198796">
    <property type="component" value="Unassembled WGS sequence"/>
</dbReference>
<dbReference type="STRING" id="871651.SAMN05421688_0414"/>
<proteinExistence type="predicted"/>
<gene>
    <name evidence="1" type="ORF">SAMN05421688_0414</name>
</gene>
<dbReference type="RefSeq" id="WP_092060107.1">
    <property type="nucleotide sequence ID" value="NZ_FOJU01000001.1"/>
</dbReference>